<dbReference type="SUPFAM" id="SSF56712">
    <property type="entry name" value="Prokaryotic type I DNA topoisomerase"/>
    <property type="match status" value="1"/>
</dbReference>
<dbReference type="InterPro" id="IPR013825">
    <property type="entry name" value="Topo_IA_cen_sub2"/>
</dbReference>
<dbReference type="GO" id="GO:0031422">
    <property type="term" value="C:RecQ family helicase-topoisomerase III complex"/>
    <property type="evidence" value="ECO:0007669"/>
    <property type="project" value="TreeGrafter"/>
</dbReference>
<dbReference type="Gene3D" id="2.70.20.10">
    <property type="entry name" value="Topoisomerase I, domain 3"/>
    <property type="match status" value="1"/>
</dbReference>
<dbReference type="Pfam" id="PF01131">
    <property type="entry name" value="Topoisom_bac"/>
    <property type="match status" value="1"/>
</dbReference>
<dbReference type="GO" id="GO:0006310">
    <property type="term" value="P:DNA recombination"/>
    <property type="evidence" value="ECO:0007669"/>
    <property type="project" value="TreeGrafter"/>
</dbReference>
<feature type="domain" description="Toprim" evidence="2">
    <location>
        <begin position="1"/>
        <end position="78"/>
    </location>
</feature>
<comment type="catalytic activity">
    <reaction evidence="1">
        <text>ATP-independent breakage of single-stranded DNA, followed by passage and rejoining.</text>
        <dbReference type="EC" id="5.6.2.1"/>
    </reaction>
</comment>
<evidence type="ECO:0000313" key="5">
    <source>
        <dbReference type="Proteomes" id="UP000189580"/>
    </source>
</evidence>
<keyword evidence="1 4" id="KW-0413">Isomerase</keyword>
<dbReference type="OrthoDB" id="430051at2759"/>
<reference evidence="4 5" key="1">
    <citation type="submission" date="2016-02" db="EMBL/GenBank/DDBJ databases">
        <title>Complete genome sequence and transcriptome regulation of the pentose utilising yeast Sugiyamaella lignohabitans.</title>
        <authorList>
            <person name="Bellasio M."/>
            <person name="Peymann A."/>
            <person name="Valli M."/>
            <person name="Sipitzky M."/>
            <person name="Graf A."/>
            <person name="Sauer M."/>
            <person name="Marx H."/>
            <person name="Mattanovich D."/>
        </authorList>
    </citation>
    <scope>NUCLEOTIDE SEQUENCE [LARGE SCALE GENOMIC DNA]</scope>
    <source>
        <strain evidence="4 5">CBS 10342</strain>
    </source>
</reference>
<dbReference type="CDD" id="cd01028">
    <property type="entry name" value="TOPRIM_TopoIA"/>
    <property type="match status" value="1"/>
</dbReference>
<dbReference type="Proteomes" id="UP000189580">
    <property type="component" value="Chromosome c"/>
</dbReference>
<evidence type="ECO:0000256" key="1">
    <source>
        <dbReference type="RuleBase" id="RU362092"/>
    </source>
</evidence>
<dbReference type="PANTHER" id="PTHR11390">
    <property type="entry name" value="PROKARYOTIC DNA TOPOISOMERASE"/>
    <property type="match status" value="1"/>
</dbReference>
<dbReference type="InterPro" id="IPR000380">
    <property type="entry name" value="Topo_IA"/>
</dbReference>
<feature type="domain" description="Topo IA-type catalytic" evidence="3">
    <location>
        <begin position="92"/>
        <end position="259"/>
    </location>
</feature>
<dbReference type="GO" id="GO:0005634">
    <property type="term" value="C:nucleus"/>
    <property type="evidence" value="ECO:0007669"/>
    <property type="project" value="TreeGrafter"/>
</dbReference>
<dbReference type="AlphaFoldDB" id="A0A161HHI9"/>
<dbReference type="EMBL" id="CP014500">
    <property type="protein sequence ID" value="ANB11627.1"/>
    <property type="molecule type" value="Genomic_DNA"/>
</dbReference>
<dbReference type="GO" id="GO:0006281">
    <property type="term" value="P:DNA repair"/>
    <property type="evidence" value="ECO:0007669"/>
    <property type="project" value="TreeGrafter"/>
</dbReference>
<dbReference type="InterPro" id="IPR023405">
    <property type="entry name" value="Topo_IA_core_domain"/>
</dbReference>
<dbReference type="PROSITE" id="PS50880">
    <property type="entry name" value="TOPRIM"/>
    <property type="match status" value="1"/>
</dbReference>
<dbReference type="PANTHER" id="PTHR11390:SF21">
    <property type="entry name" value="DNA TOPOISOMERASE 3-ALPHA"/>
    <property type="match status" value="1"/>
</dbReference>
<keyword evidence="1" id="KW-0238">DNA-binding</keyword>
<dbReference type="RefSeq" id="XP_018734104.1">
    <property type="nucleotide sequence ID" value="XM_018881518.1"/>
</dbReference>
<dbReference type="PRINTS" id="PR00417">
    <property type="entry name" value="PRTPISMRASEI"/>
</dbReference>
<evidence type="ECO:0000259" key="2">
    <source>
        <dbReference type="PROSITE" id="PS50880"/>
    </source>
</evidence>
<dbReference type="Gene3D" id="3.40.50.140">
    <property type="match status" value="1"/>
</dbReference>
<dbReference type="InterPro" id="IPR003601">
    <property type="entry name" value="Topo_IA_2"/>
</dbReference>
<dbReference type="InterPro" id="IPR013497">
    <property type="entry name" value="Topo_IA_cen"/>
</dbReference>
<keyword evidence="1" id="KW-0799">Topoisomerase</keyword>
<evidence type="ECO:0000313" key="4">
    <source>
        <dbReference type="EMBL" id="ANB11627.1"/>
    </source>
</evidence>
<dbReference type="GO" id="GO:0003917">
    <property type="term" value="F:DNA topoisomerase type I (single strand cut, ATP-independent) activity"/>
    <property type="evidence" value="ECO:0007669"/>
    <property type="project" value="UniProtKB-EC"/>
</dbReference>
<dbReference type="GeneID" id="30036581"/>
<protein>
    <recommendedName>
        <fullName evidence="1">DNA topoisomerase</fullName>
        <ecNumber evidence="1">5.6.2.1</ecNumber>
    </recommendedName>
</protein>
<dbReference type="KEGG" id="slb:AWJ20_4448"/>
<dbReference type="EC" id="5.6.2.1" evidence="1"/>
<dbReference type="Pfam" id="PF01751">
    <property type="entry name" value="Toprim"/>
    <property type="match status" value="1"/>
</dbReference>
<name>A0A161HHI9_9ASCO</name>
<dbReference type="GO" id="GO:0006265">
    <property type="term" value="P:DNA topological change"/>
    <property type="evidence" value="ECO:0007669"/>
    <property type="project" value="InterPro"/>
</dbReference>
<keyword evidence="5" id="KW-1185">Reference proteome</keyword>
<evidence type="ECO:0000259" key="3">
    <source>
        <dbReference type="PROSITE" id="PS52039"/>
    </source>
</evidence>
<proteinExistence type="inferred from homology"/>
<dbReference type="GO" id="GO:0003677">
    <property type="term" value="F:DNA binding"/>
    <property type="evidence" value="ECO:0007669"/>
    <property type="project" value="UniProtKB-KW"/>
</dbReference>
<dbReference type="InterPro" id="IPR006171">
    <property type="entry name" value="TOPRIM_dom"/>
</dbReference>
<comment type="similarity">
    <text evidence="1">Belongs to the type IA topoisomerase family.</text>
</comment>
<accession>A0A161HHI9</accession>
<organism evidence="4 5">
    <name type="scientific">Sugiyamaella lignohabitans</name>
    <dbReference type="NCBI Taxonomy" id="796027"/>
    <lineage>
        <taxon>Eukaryota</taxon>
        <taxon>Fungi</taxon>
        <taxon>Dikarya</taxon>
        <taxon>Ascomycota</taxon>
        <taxon>Saccharomycotina</taxon>
        <taxon>Dipodascomycetes</taxon>
        <taxon>Dipodascales</taxon>
        <taxon>Trichomonascaceae</taxon>
        <taxon>Sugiyamaella</taxon>
    </lineage>
</organism>
<dbReference type="SMART" id="SM00436">
    <property type="entry name" value="TOP1Bc"/>
    <property type="match status" value="1"/>
</dbReference>
<comment type="function">
    <text evidence="1">Introduces a single-strand break via transesterification at a target site in duplex DNA. Releases the supercoiling and torsional tension of DNA introduced during the DNA replication and transcription by transiently cleaving and rejoining one strand of the DNA duplex. The scissile phosphodiester is attacked by the catalytic tyrosine of the enzyme, resulting in the formation of a DNA-(5'-phosphotyrosyl)-enzyme intermediate and the expulsion of a 3'-OH DNA strand.</text>
</comment>
<gene>
    <name evidence="4" type="primary">TOP3</name>
    <name evidence="4" type="ORF">AWJ20_4448</name>
</gene>
<sequence length="259" mass="29659">MWDPVMMFEAPVVRVEAQPTVSSNIQAEGRRADKLFIWTDCDREGENIGWEISQIVKAANRNLGDRDIKRAIFNNTDPDHLRQATLRPANLDLRQADAVSGRSEFDLRTGVAYTRFLTLTLKSNVPALKEEKAISYGSCQFPTLGFVVDRYKRVKDFKPEPFWYIDIKVKKGRKPVVFSWERGRLFDRLATTVIFEQCLNRSSTATVVKVNSKPATKYRPLPLTTIELQKQGARWLKMSSKKIMDVSLNVNRLNLSCSN</sequence>
<dbReference type="PROSITE" id="PS52039">
    <property type="entry name" value="TOPO_IA_2"/>
    <property type="match status" value="1"/>
</dbReference>